<evidence type="ECO:0000259" key="15">
    <source>
        <dbReference type="PROSITE" id="PS50109"/>
    </source>
</evidence>
<evidence type="ECO:0000256" key="12">
    <source>
        <dbReference type="ARBA" id="ARBA00023012"/>
    </source>
</evidence>
<keyword evidence="8" id="KW-0547">Nucleotide-binding</keyword>
<evidence type="ECO:0000256" key="4">
    <source>
        <dbReference type="ARBA" id="ARBA00022475"/>
    </source>
</evidence>
<dbReference type="CDD" id="cd16915">
    <property type="entry name" value="HATPase_DpiB-CitA-like"/>
    <property type="match status" value="1"/>
</dbReference>
<dbReference type="Gene3D" id="3.30.450.20">
    <property type="entry name" value="PAS domain"/>
    <property type="match status" value="2"/>
</dbReference>
<evidence type="ECO:0000256" key="1">
    <source>
        <dbReference type="ARBA" id="ARBA00000085"/>
    </source>
</evidence>
<dbReference type="PANTHER" id="PTHR44936">
    <property type="entry name" value="SENSOR PROTEIN CREC"/>
    <property type="match status" value="1"/>
</dbReference>
<comment type="catalytic activity">
    <reaction evidence="1">
        <text>ATP + protein L-histidine = ADP + protein N-phospho-L-histidine.</text>
        <dbReference type="EC" id="2.7.13.3"/>
    </reaction>
</comment>
<dbReference type="Pfam" id="PF02518">
    <property type="entry name" value="HATPase_c"/>
    <property type="match status" value="1"/>
</dbReference>
<dbReference type="PROSITE" id="PS50109">
    <property type="entry name" value="HIS_KIN"/>
    <property type="match status" value="1"/>
</dbReference>
<dbReference type="FunFam" id="3.30.450.20:FF:000018">
    <property type="entry name" value="Sensor histidine kinase DcuS"/>
    <property type="match status" value="1"/>
</dbReference>
<dbReference type="SUPFAM" id="SSF55890">
    <property type="entry name" value="Sporulation response regulatory protein Spo0B"/>
    <property type="match status" value="1"/>
</dbReference>
<keyword evidence="6" id="KW-0808">Transferase</keyword>
<dbReference type="InterPro" id="IPR029151">
    <property type="entry name" value="Sensor-like_sf"/>
</dbReference>
<evidence type="ECO:0000313" key="16">
    <source>
        <dbReference type="EMBL" id="AZS52257.1"/>
    </source>
</evidence>
<dbReference type="InterPro" id="IPR005467">
    <property type="entry name" value="His_kinase_dom"/>
</dbReference>
<dbReference type="InterPro" id="IPR033463">
    <property type="entry name" value="sCache_3"/>
</dbReference>
<keyword evidence="7 14" id="KW-0812">Transmembrane</keyword>
<evidence type="ECO:0000256" key="7">
    <source>
        <dbReference type="ARBA" id="ARBA00022692"/>
    </source>
</evidence>
<evidence type="ECO:0000256" key="13">
    <source>
        <dbReference type="ARBA" id="ARBA00023136"/>
    </source>
</evidence>
<accession>A0A3Q9JN33</accession>
<keyword evidence="12" id="KW-0902">Two-component regulatory system</keyword>
<keyword evidence="4" id="KW-1003">Cell membrane</keyword>
<evidence type="ECO:0000256" key="11">
    <source>
        <dbReference type="ARBA" id="ARBA00022989"/>
    </source>
</evidence>
<keyword evidence="5" id="KW-0597">Phosphoprotein</keyword>
<organism evidence="16 17">
    <name type="scientific">Entomomonas moraniae</name>
    <dbReference type="NCBI Taxonomy" id="2213226"/>
    <lineage>
        <taxon>Bacteria</taxon>
        <taxon>Pseudomonadati</taxon>
        <taxon>Pseudomonadota</taxon>
        <taxon>Gammaproteobacteria</taxon>
        <taxon>Pseudomonadales</taxon>
        <taxon>Pseudomonadaceae</taxon>
        <taxon>Entomomonas</taxon>
    </lineage>
</organism>
<dbReference type="Proteomes" id="UP000273143">
    <property type="component" value="Chromosome"/>
</dbReference>
<keyword evidence="9" id="KW-0418">Kinase</keyword>
<dbReference type="InterPro" id="IPR003594">
    <property type="entry name" value="HATPase_dom"/>
</dbReference>
<dbReference type="InterPro" id="IPR016120">
    <property type="entry name" value="Sig_transdc_His_kin_SpoOB"/>
</dbReference>
<dbReference type="SMART" id="SM00387">
    <property type="entry name" value="HATPase_c"/>
    <property type="match status" value="1"/>
</dbReference>
<keyword evidence="13 14" id="KW-0472">Membrane</keyword>
<dbReference type="GO" id="GO:0005524">
    <property type="term" value="F:ATP binding"/>
    <property type="evidence" value="ECO:0007669"/>
    <property type="project" value="UniProtKB-KW"/>
</dbReference>
<protein>
    <recommendedName>
        <fullName evidence="3">histidine kinase</fullName>
        <ecNumber evidence="3">2.7.13.3</ecNumber>
    </recommendedName>
</protein>
<gene>
    <name evidence="16" type="ORF">DM558_13230</name>
</gene>
<dbReference type="EMBL" id="CP029822">
    <property type="protein sequence ID" value="AZS52257.1"/>
    <property type="molecule type" value="Genomic_DNA"/>
</dbReference>
<dbReference type="KEGG" id="emo:DM558_13230"/>
<dbReference type="InterPro" id="IPR004358">
    <property type="entry name" value="Sig_transdc_His_kin-like_C"/>
</dbReference>
<evidence type="ECO:0000256" key="5">
    <source>
        <dbReference type="ARBA" id="ARBA00022553"/>
    </source>
</evidence>
<evidence type="ECO:0000256" key="3">
    <source>
        <dbReference type="ARBA" id="ARBA00012438"/>
    </source>
</evidence>
<sequence length="537" mass="59913">MLKSLKKRLNSFATKLFISLIIFFIIIALLLVSYFSKRFEELLYQQIGKYALVQAKEIAIIPNLISAVEQRDTKGINQFVSRLYANSDASFIVIGDSKGNHLFHTGNIQLYSPMMGGDNDAVLRGESIISIRKGTLGVSLRGKTPIINKNGEVVGIVSVGYLQHDIHLIYSEEFTPIIIIFICLTISVFAFSWFFSRRIKSQMLGLEPKEICRLAIQQEAILESIFEGVIAIDINYRITAINYAARSILGIKQSASMLTGVDLSSIIQTTNFLDTDSKTTDCKDEICQFNNIAVIASRTRIIINNQLQGWVISFRDKNDINSLNLQLSQVKNFADNLRVMRHESLNWMAMLAGLLHMKEYDKAISILEAKSLGSQRILDFISSRFQNHAVCGLLLGKYSRANELGLQLELDPACQLKEIPATLTEVMLISIMGNLLDNAFDAIMNLKEPQLISEHNRIELYISDETNELVIEVADQGVGIDPTIRDHLFERGITSKASDDHGIGLYLVSSYVQQAGGLITISDGDEGGAIFSIFIPK</sequence>
<reference evidence="17" key="1">
    <citation type="submission" date="2018-06" db="EMBL/GenBank/DDBJ databases">
        <title>Complete genome of Pseudomonas insecticola strain QZS01.</title>
        <authorList>
            <person name="Wang J."/>
            <person name="Su Q."/>
        </authorList>
    </citation>
    <scope>NUCLEOTIDE SEQUENCE [LARGE SCALE GENOMIC DNA]</scope>
    <source>
        <strain evidence="17">QZS01</strain>
    </source>
</reference>
<evidence type="ECO:0000256" key="6">
    <source>
        <dbReference type="ARBA" id="ARBA00022679"/>
    </source>
</evidence>
<dbReference type="PRINTS" id="PR00344">
    <property type="entry name" value="BCTRLSENSOR"/>
</dbReference>
<dbReference type="InterPro" id="IPR036890">
    <property type="entry name" value="HATPase_C_sf"/>
</dbReference>
<evidence type="ECO:0000313" key="17">
    <source>
        <dbReference type="Proteomes" id="UP000273143"/>
    </source>
</evidence>
<feature type="transmembrane region" description="Helical" evidence="14">
    <location>
        <begin position="174"/>
        <end position="195"/>
    </location>
</feature>
<evidence type="ECO:0000256" key="8">
    <source>
        <dbReference type="ARBA" id="ARBA00022741"/>
    </source>
</evidence>
<name>A0A3Q9JN33_9GAMM</name>
<dbReference type="GO" id="GO:0005886">
    <property type="term" value="C:plasma membrane"/>
    <property type="evidence" value="ECO:0007669"/>
    <property type="project" value="UniProtKB-SubCell"/>
</dbReference>
<dbReference type="EC" id="2.7.13.3" evidence="3"/>
<dbReference type="PANTHER" id="PTHR44936:SF10">
    <property type="entry name" value="SENSOR PROTEIN RSTB"/>
    <property type="match status" value="1"/>
</dbReference>
<comment type="subcellular location">
    <subcellularLocation>
        <location evidence="2">Cell membrane</location>
        <topology evidence="2">Multi-pass membrane protein</topology>
    </subcellularLocation>
</comment>
<dbReference type="SUPFAM" id="SSF55785">
    <property type="entry name" value="PYP-like sensor domain (PAS domain)"/>
    <property type="match status" value="1"/>
</dbReference>
<keyword evidence="17" id="KW-1185">Reference proteome</keyword>
<feature type="transmembrane region" description="Helical" evidence="14">
    <location>
        <begin position="12"/>
        <end position="35"/>
    </location>
</feature>
<keyword evidence="11 14" id="KW-1133">Transmembrane helix</keyword>
<dbReference type="SUPFAM" id="SSF103190">
    <property type="entry name" value="Sensory domain-like"/>
    <property type="match status" value="1"/>
</dbReference>
<keyword evidence="10" id="KW-0067">ATP-binding</keyword>
<feature type="domain" description="Histidine kinase" evidence="15">
    <location>
        <begin position="350"/>
        <end position="537"/>
    </location>
</feature>
<proteinExistence type="predicted"/>
<evidence type="ECO:0000256" key="14">
    <source>
        <dbReference type="SAM" id="Phobius"/>
    </source>
</evidence>
<dbReference type="Gene3D" id="3.30.565.10">
    <property type="entry name" value="Histidine kinase-like ATPase, C-terminal domain"/>
    <property type="match status" value="1"/>
</dbReference>
<evidence type="ECO:0000256" key="10">
    <source>
        <dbReference type="ARBA" id="ARBA00022840"/>
    </source>
</evidence>
<dbReference type="InterPro" id="IPR035965">
    <property type="entry name" value="PAS-like_dom_sf"/>
</dbReference>
<evidence type="ECO:0000256" key="9">
    <source>
        <dbReference type="ARBA" id="ARBA00022777"/>
    </source>
</evidence>
<evidence type="ECO:0000256" key="2">
    <source>
        <dbReference type="ARBA" id="ARBA00004651"/>
    </source>
</evidence>
<dbReference type="AlphaFoldDB" id="A0A3Q9JN33"/>
<dbReference type="Pfam" id="PF17203">
    <property type="entry name" value="sCache_3_2"/>
    <property type="match status" value="1"/>
</dbReference>
<dbReference type="InterPro" id="IPR050980">
    <property type="entry name" value="2C_sensor_his_kinase"/>
</dbReference>
<dbReference type="SUPFAM" id="SSF55874">
    <property type="entry name" value="ATPase domain of HSP90 chaperone/DNA topoisomerase II/histidine kinase"/>
    <property type="match status" value="1"/>
</dbReference>
<dbReference type="GO" id="GO:0000155">
    <property type="term" value="F:phosphorelay sensor kinase activity"/>
    <property type="evidence" value="ECO:0007669"/>
    <property type="project" value="InterPro"/>
</dbReference>